<evidence type="ECO:0000313" key="1">
    <source>
        <dbReference type="EMBL" id="KAK6984718.1"/>
    </source>
</evidence>
<evidence type="ECO:0000313" key="2">
    <source>
        <dbReference type="Proteomes" id="UP001362999"/>
    </source>
</evidence>
<dbReference type="Proteomes" id="UP001362999">
    <property type="component" value="Unassembled WGS sequence"/>
</dbReference>
<reference evidence="1 2" key="1">
    <citation type="journal article" date="2024" name="J Genomics">
        <title>Draft genome sequencing and assembly of Favolaschia claudopus CIRM-BRFM 2984 isolated from oak limbs.</title>
        <authorList>
            <person name="Navarro D."/>
            <person name="Drula E."/>
            <person name="Chaduli D."/>
            <person name="Cazenave R."/>
            <person name="Ahrendt S."/>
            <person name="Wang J."/>
            <person name="Lipzen A."/>
            <person name="Daum C."/>
            <person name="Barry K."/>
            <person name="Grigoriev I.V."/>
            <person name="Favel A."/>
            <person name="Rosso M.N."/>
            <person name="Martin F."/>
        </authorList>
    </citation>
    <scope>NUCLEOTIDE SEQUENCE [LARGE SCALE GENOMIC DNA]</scope>
    <source>
        <strain evidence="1 2">CIRM-BRFM 2984</strain>
    </source>
</reference>
<gene>
    <name evidence="1" type="ORF">R3P38DRAFT_3451983</name>
</gene>
<comment type="caution">
    <text evidence="1">The sequence shown here is derived from an EMBL/GenBank/DDBJ whole genome shotgun (WGS) entry which is preliminary data.</text>
</comment>
<dbReference type="EMBL" id="JAWWNJ010000135">
    <property type="protein sequence ID" value="KAK6984718.1"/>
    <property type="molecule type" value="Genomic_DNA"/>
</dbReference>
<proteinExistence type="predicted"/>
<dbReference type="PROSITE" id="PS51257">
    <property type="entry name" value="PROKAR_LIPOPROTEIN"/>
    <property type="match status" value="1"/>
</dbReference>
<organism evidence="1 2">
    <name type="scientific">Favolaschia claudopus</name>
    <dbReference type="NCBI Taxonomy" id="2862362"/>
    <lineage>
        <taxon>Eukaryota</taxon>
        <taxon>Fungi</taxon>
        <taxon>Dikarya</taxon>
        <taxon>Basidiomycota</taxon>
        <taxon>Agaricomycotina</taxon>
        <taxon>Agaricomycetes</taxon>
        <taxon>Agaricomycetidae</taxon>
        <taxon>Agaricales</taxon>
        <taxon>Marasmiineae</taxon>
        <taxon>Mycenaceae</taxon>
        <taxon>Favolaschia</taxon>
    </lineage>
</organism>
<accession>A0AAV9ZKJ7</accession>
<keyword evidence="2" id="KW-1185">Reference proteome</keyword>
<name>A0AAV9ZKJ7_9AGAR</name>
<dbReference type="AlphaFoldDB" id="A0AAV9ZKJ7"/>
<sequence>MDSIPVRIFDVRQSSVPPVASSTSYNLFLFGSSCRCISTHLTAPHRPRISIRPLRTPSPSVISVSSSREGPVQYIDDFRDFHGPFLPNHIYSSSPTVSTALELISVLVHDPNLRVLFGSMLGGTEDHRNFPSASAAIYRDRDGMILCAFNDELVDDLGFDPHHMTMHVPTAALVETNMEPPAIFSLLYENRDRTPRRLDDEQDARDYYDNCLAQLTVGIIYLAKIIPVVMIRGPLAVCNPGAGLAIPKHEFHNLGGRADGRTDIFRTYLDGFVYNRELSALSDSSCGRIFSPQGFAEIITVEHNGTVELSLFATGEKQISKYKAKREL</sequence>
<protein>
    <submittedName>
        <fullName evidence="1">Uncharacterized protein</fullName>
    </submittedName>
</protein>